<reference evidence="2 3" key="1">
    <citation type="submission" date="2017-06" db="EMBL/GenBank/DDBJ databases">
        <title>Draft genome sequence of anaerobic fermentative bacterium Anaeromicrobium sediminis DY2726D isolated from West Pacific Ocean sediments.</title>
        <authorList>
            <person name="Zeng X."/>
        </authorList>
    </citation>
    <scope>NUCLEOTIDE SEQUENCE [LARGE SCALE GENOMIC DNA]</scope>
    <source>
        <strain evidence="2 3">DY2726D</strain>
    </source>
</reference>
<dbReference type="EMBL" id="NIBG01000003">
    <property type="protein sequence ID" value="PAB60430.1"/>
    <property type="molecule type" value="Genomic_DNA"/>
</dbReference>
<name>A0A267MNV5_9FIRM</name>
<keyword evidence="3" id="KW-1185">Reference proteome</keyword>
<sequence length="87" mass="10421">MQLTIIFALIIINIPIYKYLYDKFFFGIEDFLECIRYCFIPNWISFIGGEYWDDIASQMRFGMFMFCCVAIVGLEYLGIKIIWNIIM</sequence>
<organism evidence="2 3">
    <name type="scientific">Anaeromicrobium sediminis</name>
    <dbReference type="NCBI Taxonomy" id="1478221"/>
    <lineage>
        <taxon>Bacteria</taxon>
        <taxon>Bacillati</taxon>
        <taxon>Bacillota</taxon>
        <taxon>Clostridia</taxon>
        <taxon>Peptostreptococcales</taxon>
        <taxon>Thermotaleaceae</taxon>
        <taxon>Anaeromicrobium</taxon>
    </lineage>
</organism>
<keyword evidence="1" id="KW-0812">Transmembrane</keyword>
<protein>
    <submittedName>
        <fullName evidence="2">Uncharacterized protein</fullName>
    </submittedName>
</protein>
<dbReference type="RefSeq" id="WP_095131935.1">
    <property type="nucleotide sequence ID" value="NZ_NIBG01000003.1"/>
</dbReference>
<dbReference type="AlphaFoldDB" id="A0A267MNV5"/>
<evidence type="ECO:0000313" key="3">
    <source>
        <dbReference type="Proteomes" id="UP000216024"/>
    </source>
</evidence>
<feature type="transmembrane region" description="Helical" evidence="1">
    <location>
        <begin position="61"/>
        <end position="83"/>
    </location>
</feature>
<accession>A0A267MNV5</accession>
<dbReference type="OrthoDB" id="6199156at2"/>
<evidence type="ECO:0000256" key="1">
    <source>
        <dbReference type="SAM" id="Phobius"/>
    </source>
</evidence>
<gene>
    <name evidence="2" type="ORF">CCE28_05915</name>
</gene>
<dbReference type="Proteomes" id="UP000216024">
    <property type="component" value="Unassembled WGS sequence"/>
</dbReference>
<proteinExistence type="predicted"/>
<evidence type="ECO:0000313" key="2">
    <source>
        <dbReference type="EMBL" id="PAB60430.1"/>
    </source>
</evidence>
<comment type="caution">
    <text evidence="2">The sequence shown here is derived from an EMBL/GenBank/DDBJ whole genome shotgun (WGS) entry which is preliminary data.</text>
</comment>
<keyword evidence="1" id="KW-1133">Transmembrane helix</keyword>
<keyword evidence="1" id="KW-0472">Membrane</keyword>